<accession>A1AZL9</accession>
<dbReference type="KEGG" id="pde:Pden_0601"/>
<evidence type="ECO:0000313" key="2">
    <source>
        <dbReference type="Proteomes" id="UP000000361"/>
    </source>
</evidence>
<evidence type="ECO:0000313" key="1">
    <source>
        <dbReference type="EMBL" id="ABL68713.1"/>
    </source>
</evidence>
<organism evidence="1 2">
    <name type="scientific">Paracoccus denitrificans (strain Pd 1222)</name>
    <dbReference type="NCBI Taxonomy" id="318586"/>
    <lineage>
        <taxon>Bacteria</taxon>
        <taxon>Pseudomonadati</taxon>
        <taxon>Pseudomonadota</taxon>
        <taxon>Alphaproteobacteria</taxon>
        <taxon>Rhodobacterales</taxon>
        <taxon>Paracoccaceae</taxon>
        <taxon>Paracoccus</taxon>
    </lineage>
</organism>
<keyword evidence="2" id="KW-1185">Reference proteome</keyword>
<dbReference type="AlphaFoldDB" id="A1AZL9"/>
<sequence>MCAHALAGRRNGRRRIDDKAVLDCADRFPRRWCLALHDGLFGSRWPASIPAMPCWISMGKGLGEIRDFLIRESRRVLSIPI</sequence>
<reference evidence="2" key="1">
    <citation type="submission" date="2006-12" db="EMBL/GenBank/DDBJ databases">
        <title>Complete sequence of chromosome 1 of Paracoccus denitrificans PD1222.</title>
        <authorList>
            <person name="Copeland A."/>
            <person name="Lucas S."/>
            <person name="Lapidus A."/>
            <person name="Barry K."/>
            <person name="Detter J.C."/>
            <person name="Glavina del Rio T."/>
            <person name="Hammon N."/>
            <person name="Israni S."/>
            <person name="Dalin E."/>
            <person name="Tice H."/>
            <person name="Pitluck S."/>
            <person name="Munk A.C."/>
            <person name="Brettin T."/>
            <person name="Bruce D."/>
            <person name="Han C."/>
            <person name="Tapia R."/>
            <person name="Gilna P."/>
            <person name="Schmutz J."/>
            <person name="Larimer F."/>
            <person name="Land M."/>
            <person name="Hauser L."/>
            <person name="Kyrpides N."/>
            <person name="Lykidis A."/>
            <person name="Spiro S."/>
            <person name="Richardson D.J."/>
            <person name="Moir J.W.B."/>
            <person name="Ferguson S.J."/>
            <person name="van Spanning R.J.M."/>
            <person name="Richardson P."/>
        </authorList>
    </citation>
    <scope>NUCLEOTIDE SEQUENCE [LARGE SCALE GENOMIC DNA]</scope>
    <source>
        <strain evidence="2">Pd 1222</strain>
    </source>
</reference>
<dbReference type="HOGENOM" id="CLU_2570684_0_0_5"/>
<dbReference type="EMBL" id="CP000489">
    <property type="protein sequence ID" value="ABL68713.1"/>
    <property type="molecule type" value="Genomic_DNA"/>
</dbReference>
<protein>
    <submittedName>
        <fullName evidence="1">Uncharacterized protein</fullName>
    </submittedName>
</protein>
<dbReference type="Proteomes" id="UP000000361">
    <property type="component" value="Chromosome 1"/>
</dbReference>
<gene>
    <name evidence="1" type="ordered locus">Pden_0601</name>
</gene>
<proteinExistence type="predicted"/>
<dbReference type="EnsemblBacteria" id="ABL68713">
    <property type="protein sequence ID" value="ABL68713"/>
    <property type="gene ID" value="Pden_0601"/>
</dbReference>
<name>A1AZL9_PARDP</name>